<evidence type="ECO:0000256" key="7">
    <source>
        <dbReference type="ARBA" id="ARBA00023004"/>
    </source>
</evidence>
<comment type="cofactor">
    <cofactor evidence="1">
        <name>FAD</name>
        <dbReference type="ChEBI" id="CHEBI:57692"/>
    </cofactor>
</comment>
<keyword evidence="11" id="KW-1185">Reference proteome</keyword>
<keyword evidence="7" id="KW-0408">Iron</keyword>
<accession>A0ABS7TF20</accession>
<feature type="domain" description="Rieske" evidence="9">
    <location>
        <begin position="13"/>
        <end position="108"/>
    </location>
</feature>
<keyword evidence="3" id="KW-0001">2Fe-2S</keyword>
<evidence type="ECO:0000256" key="4">
    <source>
        <dbReference type="ARBA" id="ARBA00022723"/>
    </source>
</evidence>
<keyword evidence="8" id="KW-0411">Iron-sulfur</keyword>
<proteinExistence type="predicted"/>
<dbReference type="PANTHER" id="PTHR43557">
    <property type="entry name" value="APOPTOSIS-INDUCING FACTOR 1"/>
    <property type="match status" value="1"/>
</dbReference>
<dbReference type="EMBL" id="JAIQDJ010000003">
    <property type="protein sequence ID" value="MBZ4186346.1"/>
    <property type="molecule type" value="Genomic_DNA"/>
</dbReference>
<organism evidence="10 11">
    <name type="scientific">Thermomonas beijingensis</name>
    <dbReference type="NCBI Taxonomy" id="2872701"/>
    <lineage>
        <taxon>Bacteria</taxon>
        <taxon>Pseudomonadati</taxon>
        <taxon>Pseudomonadota</taxon>
        <taxon>Gammaproteobacteria</taxon>
        <taxon>Lysobacterales</taxon>
        <taxon>Lysobacteraceae</taxon>
        <taxon>Thermomonas</taxon>
    </lineage>
</organism>
<evidence type="ECO:0000256" key="3">
    <source>
        <dbReference type="ARBA" id="ARBA00022714"/>
    </source>
</evidence>
<dbReference type="Pfam" id="PF07992">
    <property type="entry name" value="Pyr_redox_2"/>
    <property type="match status" value="1"/>
</dbReference>
<dbReference type="Pfam" id="PF14759">
    <property type="entry name" value="Reductase_C"/>
    <property type="match status" value="1"/>
</dbReference>
<dbReference type="Proteomes" id="UP001430290">
    <property type="component" value="Unassembled WGS sequence"/>
</dbReference>
<gene>
    <name evidence="10" type="ORF">K7B09_08430</name>
</gene>
<keyword evidence="2" id="KW-0285">Flavoprotein</keyword>
<dbReference type="PRINTS" id="PR00411">
    <property type="entry name" value="PNDRDTASEI"/>
</dbReference>
<protein>
    <submittedName>
        <fullName evidence="10">FAD-dependent oxidoreductase</fullName>
    </submittedName>
</protein>
<evidence type="ECO:0000313" key="11">
    <source>
        <dbReference type="Proteomes" id="UP001430290"/>
    </source>
</evidence>
<dbReference type="InterPro" id="IPR036188">
    <property type="entry name" value="FAD/NAD-bd_sf"/>
</dbReference>
<dbReference type="PROSITE" id="PS51296">
    <property type="entry name" value="RIESKE"/>
    <property type="match status" value="1"/>
</dbReference>
<dbReference type="InterPro" id="IPR050446">
    <property type="entry name" value="FAD-oxidoreductase/Apoptosis"/>
</dbReference>
<name>A0ABS7TF20_9GAMM</name>
<dbReference type="PRINTS" id="PR00368">
    <property type="entry name" value="FADPNR"/>
</dbReference>
<dbReference type="Gene3D" id="3.30.390.30">
    <property type="match status" value="1"/>
</dbReference>
<sequence length="502" mass="53675">MGNTTSVTGPDFSLGIARSEIPTHGVLSGHVQGTAVLLAMVDGEIHAVSGSCTHYGAPLGEGLRVGDDIRCPWHHACFSLRTGQAIHAPAFSPLQCWMVETIGEMIFVRGTANPVHTPAPVAIATPQKIVIVGGGAAGFACAQRLRERGYAGRLTLLSADTSPPVDRPNLCKDYLAGSAPEEWIPLQPAAFYHEQRIELHLDCEIGHLDCAAHQVSTHTGMTFDYDALLLATGAEPNRLPGFDFPNVFTLRTLDDSRKLIAGLHAAKTVAIIGAGFIGLEAAGALRSRGLDVHVITPEALPLARIVGDVLAADLLKRHRTQGVVFHLDCKPHHFDGQTLTLSNADTLAVDAVLIGVGVKPRTALAISSGLIVDNGIRVDAQLRTSAPDVYAAGDVASYPHAGTHVRVEHWVHAQRQGQCVADGMLGDVSTFAVPPFFWTHHYGIDLRYVGHGRGWNRVEIDGDPATDDCLVRYFKDAVLVAAASIGRDRDLLEIEAQLATRE</sequence>
<dbReference type="InterPro" id="IPR017941">
    <property type="entry name" value="Rieske_2Fe-2S"/>
</dbReference>
<evidence type="ECO:0000256" key="8">
    <source>
        <dbReference type="ARBA" id="ARBA00023014"/>
    </source>
</evidence>
<dbReference type="InterPro" id="IPR016156">
    <property type="entry name" value="FAD/NAD-linked_Rdtase_dimer_sf"/>
</dbReference>
<dbReference type="Pfam" id="PF00355">
    <property type="entry name" value="Rieske"/>
    <property type="match status" value="1"/>
</dbReference>
<dbReference type="Gene3D" id="3.50.50.60">
    <property type="entry name" value="FAD/NAD(P)-binding domain"/>
    <property type="match status" value="2"/>
</dbReference>
<dbReference type="PANTHER" id="PTHR43557:SF2">
    <property type="entry name" value="RIESKE DOMAIN-CONTAINING PROTEIN-RELATED"/>
    <property type="match status" value="1"/>
</dbReference>
<dbReference type="SUPFAM" id="SSF50022">
    <property type="entry name" value="ISP domain"/>
    <property type="match status" value="1"/>
</dbReference>
<evidence type="ECO:0000256" key="2">
    <source>
        <dbReference type="ARBA" id="ARBA00022630"/>
    </source>
</evidence>
<keyword evidence="6" id="KW-0560">Oxidoreductase</keyword>
<dbReference type="SUPFAM" id="SSF55424">
    <property type="entry name" value="FAD/NAD-linked reductases, dimerisation (C-terminal) domain"/>
    <property type="match status" value="1"/>
</dbReference>
<evidence type="ECO:0000259" key="9">
    <source>
        <dbReference type="PROSITE" id="PS51296"/>
    </source>
</evidence>
<evidence type="ECO:0000256" key="6">
    <source>
        <dbReference type="ARBA" id="ARBA00023002"/>
    </source>
</evidence>
<dbReference type="Gene3D" id="2.102.10.10">
    <property type="entry name" value="Rieske [2Fe-2S] iron-sulphur domain"/>
    <property type="match status" value="1"/>
</dbReference>
<reference evidence="10" key="1">
    <citation type="submission" date="2021-09" db="EMBL/GenBank/DDBJ databases">
        <authorList>
            <person name="Wu T."/>
            <person name="Guo S.Z."/>
        </authorList>
    </citation>
    <scope>NUCLEOTIDE SEQUENCE</scope>
    <source>
        <strain evidence="10">RSS-23</strain>
    </source>
</reference>
<dbReference type="InterPro" id="IPR036922">
    <property type="entry name" value="Rieske_2Fe-2S_sf"/>
</dbReference>
<evidence type="ECO:0000256" key="5">
    <source>
        <dbReference type="ARBA" id="ARBA00022827"/>
    </source>
</evidence>
<keyword evidence="5" id="KW-0274">FAD</keyword>
<dbReference type="InterPro" id="IPR028202">
    <property type="entry name" value="Reductase_C"/>
</dbReference>
<evidence type="ECO:0000256" key="1">
    <source>
        <dbReference type="ARBA" id="ARBA00001974"/>
    </source>
</evidence>
<dbReference type="InterPro" id="IPR023753">
    <property type="entry name" value="FAD/NAD-binding_dom"/>
</dbReference>
<evidence type="ECO:0000313" key="10">
    <source>
        <dbReference type="EMBL" id="MBZ4186346.1"/>
    </source>
</evidence>
<dbReference type="RefSeq" id="WP_223629023.1">
    <property type="nucleotide sequence ID" value="NZ_JAIQDJ010000003.1"/>
</dbReference>
<dbReference type="SUPFAM" id="SSF51905">
    <property type="entry name" value="FAD/NAD(P)-binding domain"/>
    <property type="match status" value="1"/>
</dbReference>
<keyword evidence="4" id="KW-0479">Metal-binding</keyword>
<comment type="caution">
    <text evidence="10">The sequence shown here is derived from an EMBL/GenBank/DDBJ whole genome shotgun (WGS) entry which is preliminary data.</text>
</comment>